<keyword evidence="4" id="KW-0560">Oxidoreductase</keyword>
<evidence type="ECO:0000256" key="4">
    <source>
        <dbReference type="ARBA" id="ARBA00023002"/>
    </source>
</evidence>
<dbReference type="InterPro" id="IPR006094">
    <property type="entry name" value="Oxid_FAD_bind_N"/>
</dbReference>
<dbReference type="NCBIfam" id="TIGR00387">
    <property type="entry name" value="glcD"/>
    <property type="match status" value="1"/>
</dbReference>
<dbReference type="Pfam" id="PF01565">
    <property type="entry name" value="FAD_binding_4"/>
    <property type="match status" value="1"/>
</dbReference>
<evidence type="ECO:0000256" key="2">
    <source>
        <dbReference type="ARBA" id="ARBA00022630"/>
    </source>
</evidence>
<gene>
    <name evidence="6" type="primary">glcD</name>
    <name evidence="6" type="ordered locus">Avin_43330</name>
</gene>
<dbReference type="PROSITE" id="PS51387">
    <property type="entry name" value="FAD_PCMH"/>
    <property type="match status" value="1"/>
</dbReference>
<dbReference type="InterPro" id="IPR016167">
    <property type="entry name" value="FAD-bd_PCMH_sub1"/>
</dbReference>
<dbReference type="eggNOG" id="COG0277">
    <property type="taxonomic scope" value="Bacteria"/>
</dbReference>
<dbReference type="Gene3D" id="3.30.70.2190">
    <property type="match status" value="1"/>
</dbReference>
<dbReference type="OrthoDB" id="9811557at2"/>
<dbReference type="PANTHER" id="PTHR42934:SF1">
    <property type="entry name" value="GLYCOLATE OXIDASE SUBUNIT GLCD"/>
    <property type="match status" value="1"/>
</dbReference>
<accession>C1DFQ8</accession>
<keyword evidence="3" id="KW-0274">FAD</keyword>
<dbReference type="InterPro" id="IPR004113">
    <property type="entry name" value="FAD-bd_oxidored_4_C"/>
</dbReference>
<organism evidence="6 7">
    <name type="scientific">Azotobacter vinelandii (strain DJ / ATCC BAA-1303)</name>
    <dbReference type="NCBI Taxonomy" id="322710"/>
    <lineage>
        <taxon>Bacteria</taxon>
        <taxon>Pseudomonadati</taxon>
        <taxon>Pseudomonadota</taxon>
        <taxon>Gammaproteobacteria</taxon>
        <taxon>Pseudomonadales</taxon>
        <taxon>Pseudomonadaceae</taxon>
        <taxon>Azotobacter</taxon>
    </lineage>
</organism>
<dbReference type="InterPro" id="IPR016171">
    <property type="entry name" value="Vanillyl_alc_oxidase_C-sub2"/>
</dbReference>
<dbReference type="SUPFAM" id="SSF56176">
    <property type="entry name" value="FAD-binding/transporter-associated domain-like"/>
    <property type="match status" value="1"/>
</dbReference>
<dbReference type="InterPro" id="IPR051914">
    <property type="entry name" value="FAD-linked_OxidoTrans_Type4"/>
</dbReference>
<dbReference type="EnsemblBacteria" id="ACO80454">
    <property type="protein sequence ID" value="ACO80454"/>
    <property type="gene ID" value="Avin_43330"/>
</dbReference>
<dbReference type="Gene3D" id="3.30.43.10">
    <property type="entry name" value="Uridine Diphospho-n-acetylenolpyruvylglucosamine Reductase, domain 2"/>
    <property type="match status" value="1"/>
</dbReference>
<dbReference type="InterPro" id="IPR016164">
    <property type="entry name" value="FAD-linked_Oxase-like_C"/>
</dbReference>
<dbReference type="InterPro" id="IPR004490">
    <property type="entry name" value="GlcD"/>
</dbReference>
<dbReference type="EMBL" id="CP001157">
    <property type="protein sequence ID" value="ACO80454.1"/>
    <property type="molecule type" value="Genomic_DNA"/>
</dbReference>
<dbReference type="Pfam" id="PF02913">
    <property type="entry name" value="FAD-oxidase_C"/>
    <property type="match status" value="1"/>
</dbReference>
<keyword evidence="2" id="KW-0285">Flavoprotein</keyword>
<dbReference type="Gene3D" id="3.30.70.2740">
    <property type="match status" value="1"/>
</dbReference>
<comment type="cofactor">
    <cofactor evidence="1">
        <name>FAD</name>
        <dbReference type="ChEBI" id="CHEBI:57692"/>
    </cofactor>
</comment>
<dbReference type="InterPro" id="IPR016169">
    <property type="entry name" value="FAD-bd_PCMH_sub2"/>
</dbReference>
<dbReference type="Proteomes" id="UP000002424">
    <property type="component" value="Chromosome"/>
</dbReference>
<dbReference type="RefSeq" id="WP_012702822.1">
    <property type="nucleotide sequence ID" value="NC_012560.1"/>
</dbReference>
<evidence type="ECO:0000256" key="1">
    <source>
        <dbReference type="ARBA" id="ARBA00001974"/>
    </source>
</evidence>
<dbReference type="NCBIfam" id="NF008408">
    <property type="entry name" value="PRK11230.1"/>
    <property type="match status" value="1"/>
</dbReference>
<dbReference type="Gene3D" id="3.30.465.10">
    <property type="match status" value="1"/>
</dbReference>
<dbReference type="KEGG" id="avn:Avin_43330"/>
<evidence type="ECO:0000313" key="7">
    <source>
        <dbReference type="Proteomes" id="UP000002424"/>
    </source>
</evidence>
<dbReference type="Gene3D" id="1.10.45.10">
    <property type="entry name" value="Vanillyl-alcohol Oxidase, Chain A, domain 4"/>
    <property type="match status" value="1"/>
</dbReference>
<dbReference type="InterPro" id="IPR016166">
    <property type="entry name" value="FAD-bd_PCMH"/>
</dbReference>
<sequence>MNILYDERLDGALPKVDKATLLAELRETLPDLEILHDEEDLHPYECDGLSAYRTTPMLVVLPDSVEQIETLLLLCHARQVPVVARGAGTGLSGGALPLEQGILLVMARFNRILEVSPEGRFARVQPGVRNLAISQAAAPHALYYAPDPSSQIACSIGGNVAENAGGVHCLKYGLTVHNLLKVEILTMKGERLTLGSDALDSPGFDLLALFTGSEGLLGIVTEVTVKLLPKPQVARVLLASFDSVEKAGRAVGDIIAAGIIPGGLEMMDNLSIRAVEDFIHAGYPVDAEAILLCELDGVEEDVHDDCLRVQAVLEAAGATEVRLARDEAERVKFWAGRKNAFPAVGRISPDYYCMDGTIPRRELPRVLKGIADLSGEYGLRVANVFHAGDGNMHPLILFDANQPGELERAEALGGKILELCVEVGGSITGEHGVGREKINQMCAQFNNDELTLFHAVKAAFDPSGLLNPGKNIPTLHRCAEFGAMHVHHGKLPFPELERF</sequence>
<dbReference type="STRING" id="322710.Avin_43330"/>
<evidence type="ECO:0000259" key="5">
    <source>
        <dbReference type="PROSITE" id="PS51387"/>
    </source>
</evidence>
<dbReference type="GO" id="GO:0071949">
    <property type="term" value="F:FAD binding"/>
    <property type="evidence" value="ECO:0007669"/>
    <property type="project" value="InterPro"/>
</dbReference>
<keyword evidence="7" id="KW-1185">Reference proteome</keyword>
<evidence type="ECO:0000313" key="6">
    <source>
        <dbReference type="EMBL" id="ACO80454.1"/>
    </source>
</evidence>
<dbReference type="AlphaFoldDB" id="C1DFQ8"/>
<reference evidence="6 7" key="1">
    <citation type="journal article" date="2009" name="J. Bacteriol.">
        <title>Genome sequence of Azotobacter vinelandii, an obligate aerobe specialized to support diverse anaerobic metabolic processes.</title>
        <authorList>
            <person name="Setubal J.C."/>
            <person name="dos Santos P."/>
            <person name="Goldman B.S."/>
            <person name="Ertesvag H."/>
            <person name="Espin G."/>
            <person name="Rubio L.M."/>
            <person name="Valla S."/>
            <person name="Almeida N.F."/>
            <person name="Balasubramanian D."/>
            <person name="Cromes L."/>
            <person name="Curatti L."/>
            <person name="Du Z."/>
            <person name="Godsy E."/>
            <person name="Goodner B."/>
            <person name="Hellner-Burris K."/>
            <person name="Hernandez J.A."/>
            <person name="Houmiel K."/>
            <person name="Imperial J."/>
            <person name="Kennedy C."/>
            <person name="Larson T.J."/>
            <person name="Latreille P."/>
            <person name="Ligon L.S."/>
            <person name="Lu J."/>
            <person name="Maerk M."/>
            <person name="Miller N.M."/>
            <person name="Norton S."/>
            <person name="O'Carroll I.P."/>
            <person name="Paulsen I."/>
            <person name="Raulfs E.C."/>
            <person name="Roemer R."/>
            <person name="Rosser J."/>
            <person name="Segura D."/>
            <person name="Slater S."/>
            <person name="Stricklin S.L."/>
            <person name="Studholme D.J."/>
            <person name="Sun J."/>
            <person name="Viana C.J."/>
            <person name="Wallin E."/>
            <person name="Wang B."/>
            <person name="Wheeler C."/>
            <person name="Zhu H."/>
            <person name="Dean D.R."/>
            <person name="Dixon R."/>
            <person name="Wood D."/>
        </authorList>
    </citation>
    <scope>NUCLEOTIDE SEQUENCE [LARGE SCALE GENOMIC DNA]</scope>
    <source>
        <strain evidence="7">DJ / ATCC BAA-1303</strain>
    </source>
</reference>
<dbReference type="GeneID" id="88187242"/>
<protein>
    <submittedName>
        <fullName evidence="6">Glycolate oxidase, subunit GlcD</fullName>
    </submittedName>
</protein>
<dbReference type="InterPro" id="IPR036318">
    <property type="entry name" value="FAD-bd_PCMH-like_sf"/>
</dbReference>
<feature type="domain" description="FAD-binding PCMH-type" evidence="5">
    <location>
        <begin position="52"/>
        <end position="230"/>
    </location>
</feature>
<dbReference type="GO" id="GO:0009339">
    <property type="term" value="C:glycolate oxidase complex"/>
    <property type="evidence" value="ECO:0007669"/>
    <property type="project" value="InterPro"/>
</dbReference>
<proteinExistence type="predicted"/>
<evidence type="ECO:0000256" key="3">
    <source>
        <dbReference type="ARBA" id="ARBA00022827"/>
    </source>
</evidence>
<dbReference type="SUPFAM" id="SSF55103">
    <property type="entry name" value="FAD-linked oxidases, C-terminal domain"/>
    <property type="match status" value="1"/>
</dbReference>
<name>C1DFQ8_AZOVD</name>
<dbReference type="GO" id="GO:0003973">
    <property type="term" value="F:(S)-2-hydroxy-acid oxidase activity"/>
    <property type="evidence" value="ECO:0007669"/>
    <property type="project" value="InterPro"/>
</dbReference>
<dbReference type="PANTHER" id="PTHR42934">
    <property type="entry name" value="GLYCOLATE OXIDASE SUBUNIT GLCD"/>
    <property type="match status" value="1"/>
</dbReference>
<dbReference type="HOGENOM" id="CLU_017779_9_2_6"/>